<evidence type="ECO:0000313" key="1">
    <source>
        <dbReference type="EMBL" id="VTT57592.1"/>
    </source>
</evidence>
<reference evidence="1" key="1">
    <citation type="submission" date="2019-05" db="EMBL/GenBank/DDBJ databases">
        <authorList>
            <person name="Piombo E."/>
        </authorList>
    </citation>
    <scope>NUCLEOTIDE SEQUENCE</scope>
    <source>
        <strain evidence="1">C2S</strain>
    </source>
</reference>
<protein>
    <submittedName>
        <fullName evidence="1">Uncharacterized protein</fullName>
    </submittedName>
</protein>
<dbReference type="EMBL" id="CABFJX010000013">
    <property type="protein sequence ID" value="VTT57592.1"/>
    <property type="molecule type" value="Genomic_DNA"/>
</dbReference>
<dbReference type="AlphaFoldDB" id="A0A9Q9U4R2"/>
<organism evidence="1 2">
    <name type="scientific">Fusarium fujikuroi</name>
    <name type="common">Bakanae and foot rot disease fungus</name>
    <name type="synonym">Gibberella fujikuroi</name>
    <dbReference type="NCBI Taxonomy" id="5127"/>
    <lineage>
        <taxon>Eukaryota</taxon>
        <taxon>Fungi</taxon>
        <taxon>Dikarya</taxon>
        <taxon>Ascomycota</taxon>
        <taxon>Pezizomycotina</taxon>
        <taxon>Sordariomycetes</taxon>
        <taxon>Hypocreomycetidae</taxon>
        <taxon>Hypocreales</taxon>
        <taxon>Nectriaceae</taxon>
        <taxon>Fusarium</taxon>
        <taxon>Fusarium fujikuroi species complex</taxon>
    </lineage>
</organism>
<name>A0A9Q9U4R2_FUSFU</name>
<gene>
    <name evidence="1" type="ORF">C2S_3365</name>
</gene>
<comment type="caution">
    <text evidence="1">The sequence shown here is derived from an EMBL/GenBank/DDBJ whole genome shotgun (WGS) entry which is preliminary data.</text>
</comment>
<proteinExistence type="predicted"/>
<sequence>MQYTGLFNAVKPKSYIKINYILTSFLKASFNNTISIINYNKLSTVISLLGDPKFKRGEIIGQYILSYLQSYLPNLIEKEETF</sequence>
<accession>A0A9Q9U4R2</accession>
<dbReference type="Proteomes" id="UP000760494">
    <property type="component" value="Unassembled WGS sequence"/>
</dbReference>
<evidence type="ECO:0000313" key="2">
    <source>
        <dbReference type="Proteomes" id="UP000760494"/>
    </source>
</evidence>